<comment type="caution">
    <text evidence="1">The sequence shown here is derived from an EMBL/GenBank/DDBJ whole genome shotgun (WGS) entry which is preliminary data.</text>
</comment>
<name>A0A842HDB5_9BACT</name>
<dbReference type="AlphaFoldDB" id="A0A842HDB5"/>
<protein>
    <submittedName>
        <fullName evidence="1">Uncharacterized protein</fullName>
    </submittedName>
</protein>
<sequence>MKKAPKRLLVLVLLAIALGLLGPYLLVIGGMVAGRLYGWVNEKVYTDKAVFSSEAWKDGNRKTRFTYVDALLAEDVLKDKSQAEVRLMLGEPDRIAKDGIWLYETKRPGWRFIDFSGGGVAVEFDDHQHVKTVTDTRWVD</sequence>
<dbReference type="Proteomes" id="UP000546464">
    <property type="component" value="Unassembled WGS sequence"/>
</dbReference>
<dbReference type="EMBL" id="JACHVB010000025">
    <property type="protein sequence ID" value="MBC2594515.1"/>
    <property type="molecule type" value="Genomic_DNA"/>
</dbReference>
<keyword evidence="2" id="KW-1185">Reference proteome</keyword>
<accession>A0A842HDB5</accession>
<evidence type="ECO:0000313" key="2">
    <source>
        <dbReference type="Proteomes" id="UP000546464"/>
    </source>
</evidence>
<dbReference type="RefSeq" id="WP_185675496.1">
    <property type="nucleotide sequence ID" value="NZ_JACHVB010000025.1"/>
</dbReference>
<proteinExistence type="predicted"/>
<evidence type="ECO:0000313" key="1">
    <source>
        <dbReference type="EMBL" id="MBC2594515.1"/>
    </source>
</evidence>
<gene>
    <name evidence="1" type="ORF">H5P28_09620</name>
</gene>
<reference evidence="1 2" key="1">
    <citation type="submission" date="2020-07" db="EMBL/GenBank/DDBJ databases">
        <authorList>
            <person name="Feng X."/>
        </authorList>
    </citation>
    <scope>NUCLEOTIDE SEQUENCE [LARGE SCALE GENOMIC DNA]</scope>
    <source>
        <strain evidence="1 2">JCM31066</strain>
    </source>
</reference>
<organism evidence="1 2">
    <name type="scientific">Ruficoccus amylovorans</name>
    <dbReference type="NCBI Taxonomy" id="1804625"/>
    <lineage>
        <taxon>Bacteria</taxon>
        <taxon>Pseudomonadati</taxon>
        <taxon>Verrucomicrobiota</taxon>
        <taxon>Opitutia</taxon>
        <taxon>Puniceicoccales</taxon>
        <taxon>Cerasicoccaceae</taxon>
        <taxon>Ruficoccus</taxon>
    </lineage>
</organism>